<dbReference type="AlphaFoldDB" id="A0A8J2J739"/>
<comment type="caution">
    <text evidence="2">The sequence shown here is derived from an EMBL/GenBank/DDBJ whole genome shotgun (WGS) entry which is preliminary data.</text>
</comment>
<evidence type="ECO:0000313" key="2">
    <source>
        <dbReference type="EMBL" id="CAG7703980.1"/>
    </source>
</evidence>
<name>A0A8J2J739_9HEXA</name>
<organism evidence="2 3">
    <name type="scientific">Allacma fusca</name>
    <dbReference type="NCBI Taxonomy" id="39272"/>
    <lineage>
        <taxon>Eukaryota</taxon>
        <taxon>Metazoa</taxon>
        <taxon>Ecdysozoa</taxon>
        <taxon>Arthropoda</taxon>
        <taxon>Hexapoda</taxon>
        <taxon>Collembola</taxon>
        <taxon>Symphypleona</taxon>
        <taxon>Sminthuridae</taxon>
        <taxon>Allacma</taxon>
    </lineage>
</organism>
<sequence>MRHLLQKLPGILSSIFVVTLIDNSCTIAGKFQNPTFSTDNAFEQFKICLLHLLTWNNSGWDSIDELASNTFKTAGLNSAVTIDTFDKTDEIVTTRNVTRTNRSVFSGSKFTECYAIVFLQYFFQDVFPSVPERFRVIHENPEYLIFLSNTTTVDFPTEYATLQTTGIVLLIENDKYMYYFCLHYLIAQSPERPLVRVQSSNLSHLENVHRNYSRNLNGAVVFQSDYVRNVTCSPREWAVPGRKLYMYVCLFYEIAENLNYTREFLLNIKILRCEFPHVAAGGVVVSVTSTSGLNSFINNKTMVVFFNWLTPGEDFMYYTFMWIVKPKTSFESLVMEMDLLTWILTGFATVVTILAVYIVVRHDTTGTESRFESLALSANIVLPFLLDQSLISEENSRAKFGGKLYCVILIWAFVTLIIVNGYKGVLFLFMTTTLPPHLPKTIDELTQSTETIITTAAYREVRTGRIDSYLHYLMRDYFEKGIQDESINQTVSNFYKRLKYVSETIEVLAFSQTPGGASFKSTQQDIKLLPDHHMYLCLAQDVFAYSLFTTISNNRK</sequence>
<keyword evidence="3" id="KW-1185">Reference proteome</keyword>
<protein>
    <recommendedName>
        <fullName evidence="4">Ionotropic glutamate receptor C-terminal domain-containing protein</fullName>
    </recommendedName>
</protein>
<evidence type="ECO:0000256" key="1">
    <source>
        <dbReference type="SAM" id="Phobius"/>
    </source>
</evidence>
<keyword evidence="1" id="KW-0812">Transmembrane</keyword>
<keyword evidence="1" id="KW-1133">Transmembrane helix</keyword>
<reference evidence="2" key="1">
    <citation type="submission" date="2021-06" db="EMBL/GenBank/DDBJ databases">
        <authorList>
            <person name="Hodson N. C."/>
            <person name="Mongue J. A."/>
            <person name="Jaron S. K."/>
        </authorList>
    </citation>
    <scope>NUCLEOTIDE SEQUENCE</scope>
</reference>
<feature type="transmembrane region" description="Helical" evidence="1">
    <location>
        <begin position="404"/>
        <end position="430"/>
    </location>
</feature>
<keyword evidence="1" id="KW-0472">Membrane</keyword>
<dbReference type="Proteomes" id="UP000708208">
    <property type="component" value="Unassembled WGS sequence"/>
</dbReference>
<proteinExistence type="predicted"/>
<evidence type="ECO:0008006" key="4">
    <source>
        <dbReference type="Google" id="ProtNLM"/>
    </source>
</evidence>
<feature type="transmembrane region" description="Helical" evidence="1">
    <location>
        <begin position="339"/>
        <end position="360"/>
    </location>
</feature>
<evidence type="ECO:0000313" key="3">
    <source>
        <dbReference type="Proteomes" id="UP000708208"/>
    </source>
</evidence>
<accession>A0A8J2J739</accession>
<feature type="non-terminal residue" evidence="2">
    <location>
        <position position="556"/>
    </location>
</feature>
<dbReference type="EMBL" id="CAJVCH010028412">
    <property type="protein sequence ID" value="CAG7703980.1"/>
    <property type="molecule type" value="Genomic_DNA"/>
</dbReference>
<gene>
    <name evidence="2" type="ORF">AFUS01_LOCUS4537</name>
</gene>